<dbReference type="RefSeq" id="WP_154543081.1">
    <property type="nucleotide sequence ID" value="NZ_VULO01000002.1"/>
</dbReference>
<dbReference type="AlphaFoldDB" id="A0A6N7W4V2"/>
<sequence length="417" mass="45440">MTRPVEVLNTTRLVHRGSGTGTSWWRTSAICDLPGAFGADDLAALHEQLPPVRKLGFDAVLLRLAEADVTRRTHDLKQLIDIAHGNDLRVMVRVVAAPDDQVTAPTATPPLVELLDNAHVLVERTRALLNTGVDGVDVGLIVDAPELGDGARRGEEFSRTVNQQLAELADLDSQTILSAEASRSHPDFFHRHLTEDWFHHLRDDALYGSPWSAQSLQKRIAQTYKDRDPLGHAAAWRPSLKTWAENPRLRGAIAGSWEEDAPAARSSAMVTFAASLPGAIYLPYLTCGGSVHVSQLRRPRLALSLGNAPLNMFQRGLASSVLHLRKKYDLGKATLAFVEGLSWANDQTSVHLSGPIMVVLNTSSRSITVPNHHSPLLYSGGFLESTAEGTVVEPESCAWFVAGRPDPIDPAHYSTAR</sequence>
<dbReference type="Gene3D" id="3.20.20.80">
    <property type="entry name" value="Glycosidases"/>
    <property type="match status" value="1"/>
</dbReference>
<keyword evidence="2" id="KW-1185">Reference proteome</keyword>
<comment type="caution">
    <text evidence="1">The sequence shown here is derived from an EMBL/GenBank/DDBJ whole genome shotgun (WGS) entry which is preliminary data.</text>
</comment>
<dbReference type="EMBL" id="VULO01000002">
    <property type="protein sequence ID" value="MSS83543.1"/>
    <property type="molecule type" value="Genomic_DNA"/>
</dbReference>
<proteinExistence type="predicted"/>
<accession>A0A6N7W4V2</accession>
<dbReference type="SUPFAM" id="SSF51445">
    <property type="entry name" value="(Trans)glycosidases"/>
    <property type="match status" value="1"/>
</dbReference>
<evidence type="ECO:0000313" key="1">
    <source>
        <dbReference type="EMBL" id="MSS83543.1"/>
    </source>
</evidence>
<evidence type="ECO:0000313" key="2">
    <source>
        <dbReference type="Proteomes" id="UP000470875"/>
    </source>
</evidence>
<name>A0A6N7W4V2_9ACTO</name>
<organism evidence="1 2">
    <name type="scientific">Scrofimicrobium canadense</name>
    <dbReference type="NCBI Taxonomy" id="2652290"/>
    <lineage>
        <taxon>Bacteria</taxon>
        <taxon>Bacillati</taxon>
        <taxon>Actinomycetota</taxon>
        <taxon>Actinomycetes</taxon>
        <taxon>Actinomycetales</taxon>
        <taxon>Actinomycetaceae</taxon>
        <taxon>Scrofimicrobium</taxon>
    </lineage>
</organism>
<dbReference type="Proteomes" id="UP000470875">
    <property type="component" value="Unassembled WGS sequence"/>
</dbReference>
<gene>
    <name evidence="1" type="ORF">FYJ24_01940</name>
</gene>
<protein>
    <submittedName>
        <fullName evidence="1">Uncharacterized protein</fullName>
    </submittedName>
</protein>
<dbReference type="InterPro" id="IPR017853">
    <property type="entry name" value="GH"/>
</dbReference>
<reference evidence="1 2" key="1">
    <citation type="submission" date="2019-08" db="EMBL/GenBank/DDBJ databases">
        <title>In-depth cultivation of the pig gut microbiome towards novel bacterial diversity and tailored functional studies.</title>
        <authorList>
            <person name="Wylensek D."/>
            <person name="Hitch T.C.A."/>
            <person name="Clavel T."/>
        </authorList>
    </citation>
    <scope>NUCLEOTIDE SEQUENCE [LARGE SCALE GENOMIC DNA]</scope>
    <source>
        <strain evidence="1 2">WB03_NA08</strain>
    </source>
</reference>